<dbReference type="Proteomes" id="UP001221898">
    <property type="component" value="Unassembled WGS sequence"/>
</dbReference>
<name>A0AAD7SEU1_9TELE</name>
<proteinExistence type="predicted"/>
<protein>
    <submittedName>
        <fullName evidence="1">Uncharacterized protein</fullName>
    </submittedName>
</protein>
<gene>
    <name evidence="1" type="ORF">AAFF_G00388330</name>
</gene>
<keyword evidence="2" id="KW-1185">Reference proteome</keyword>
<dbReference type="AlphaFoldDB" id="A0AAD7SEU1"/>
<evidence type="ECO:0000313" key="1">
    <source>
        <dbReference type="EMBL" id="KAJ8401251.1"/>
    </source>
</evidence>
<evidence type="ECO:0000313" key="2">
    <source>
        <dbReference type="Proteomes" id="UP001221898"/>
    </source>
</evidence>
<dbReference type="EMBL" id="JAINUG010000072">
    <property type="protein sequence ID" value="KAJ8401251.1"/>
    <property type="molecule type" value="Genomic_DNA"/>
</dbReference>
<accession>A0AAD7SEU1</accession>
<comment type="caution">
    <text evidence="1">The sequence shown here is derived from an EMBL/GenBank/DDBJ whole genome shotgun (WGS) entry which is preliminary data.</text>
</comment>
<organism evidence="1 2">
    <name type="scientific">Aldrovandia affinis</name>
    <dbReference type="NCBI Taxonomy" id="143900"/>
    <lineage>
        <taxon>Eukaryota</taxon>
        <taxon>Metazoa</taxon>
        <taxon>Chordata</taxon>
        <taxon>Craniata</taxon>
        <taxon>Vertebrata</taxon>
        <taxon>Euteleostomi</taxon>
        <taxon>Actinopterygii</taxon>
        <taxon>Neopterygii</taxon>
        <taxon>Teleostei</taxon>
        <taxon>Notacanthiformes</taxon>
        <taxon>Halosauridae</taxon>
        <taxon>Aldrovandia</taxon>
    </lineage>
</organism>
<sequence>MRQKRFVDTGITELFTELSEWTRMPLGTDREPEVKPHTLTANCSSFVCVRAGGGVLKDSQSTPTQIRIGLVNVEMRKPRAQATGPLS</sequence>
<reference evidence="1" key="1">
    <citation type="journal article" date="2023" name="Science">
        <title>Genome structures resolve the early diversification of teleost fishes.</title>
        <authorList>
            <person name="Parey E."/>
            <person name="Louis A."/>
            <person name="Montfort J."/>
            <person name="Bouchez O."/>
            <person name="Roques C."/>
            <person name="Iampietro C."/>
            <person name="Lluch J."/>
            <person name="Castinel A."/>
            <person name="Donnadieu C."/>
            <person name="Desvignes T."/>
            <person name="Floi Bucao C."/>
            <person name="Jouanno E."/>
            <person name="Wen M."/>
            <person name="Mejri S."/>
            <person name="Dirks R."/>
            <person name="Jansen H."/>
            <person name="Henkel C."/>
            <person name="Chen W.J."/>
            <person name="Zahm M."/>
            <person name="Cabau C."/>
            <person name="Klopp C."/>
            <person name="Thompson A.W."/>
            <person name="Robinson-Rechavi M."/>
            <person name="Braasch I."/>
            <person name="Lecointre G."/>
            <person name="Bobe J."/>
            <person name="Postlethwait J.H."/>
            <person name="Berthelot C."/>
            <person name="Roest Crollius H."/>
            <person name="Guiguen Y."/>
        </authorList>
    </citation>
    <scope>NUCLEOTIDE SEQUENCE</scope>
    <source>
        <strain evidence="1">NC1722</strain>
    </source>
</reference>